<dbReference type="Proteomes" id="UP000285860">
    <property type="component" value="Unassembled WGS sequence"/>
</dbReference>
<gene>
    <name evidence="1" type="ORF">BFJ68_g3049</name>
</gene>
<dbReference type="AlphaFoldDB" id="A0A420QIU2"/>
<dbReference type="EMBL" id="MRCY01000009">
    <property type="protein sequence ID" value="RKL20342.1"/>
    <property type="molecule type" value="Genomic_DNA"/>
</dbReference>
<reference evidence="1 2" key="1">
    <citation type="journal article" date="2018" name="Sci. Rep.">
        <title>Characterisation of pathogen-specific regions and novel effector candidates in Fusarium oxysporum f. sp. cepae.</title>
        <authorList>
            <person name="Armitage A.D."/>
            <person name="Taylor A."/>
            <person name="Sobczyk M.K."/>
            <person name="Baxter L."/>
            <person name="Greenfield B.P."/>
            <person name="Bates H.J."/>
            <person name="Wilson F."/>
            <person name="Jackson A.C."/>
            <person name="Ott S."/>
            <person name="Harrison R.J."/>
            <person name="Clarkson J.P."/>
        </authorList>
    </citation>
    <scope>NUCLEOTIDE SEQUENCE [LARGE SCALE GENOMIC DNA]</scope>
    <source>
        <strain evidence="1 2">Fo_A28</strain>
    </source>
</reference>
<evidence type="ECO:0000313" key="2">
    <source>
        <dbReference type="Proteomes" id="UP000285860"/>
    </source>
</evidence>
<comment type="caution">
    <text evidence="1">The sequence shown here is derived from an EMBL/GenBank/DDBJ whole genome shotgun (WGS) entry which is preliminary data.</text>
</comment>
<protein>
    <submittedName>
        <fullName evidence="1">Uncharacterized protein</fullName>
    </submittedName>
</protein>
<accession>A0A420QIU2</accession>
<organism evidence="1 2">
    <name type="scientific">Fusarium oxysporum</name>
    <name type="common">Fusarium vascular wilt</name>
    <dbReference type="NCBI Taxonomy" id="5507"/>
    <lineage>
        <taxon>Eukaryota</taxon>
        <taxon>Fungi</taxon>
        <taxon>Dikarya</taxon>
        <taxon>Ascomycota</taxon>
        <taxon>Pezizomycotina</taxon>
        <taxon>Sordariomycetes</taxon>
        <taxon>Hypocreomycetidae</taxon>
        <taxon>Hypocreales</taxon>
        <taxon>Nectriaceae</taxon>
        <taxon>Fusarium</taxon>
        <taxon>Fusarium oxysporum species complex</taxon>
    </lineage>
</organism>
<name>A0A420QIU2_FUSOX</name>
<evidence type="ECO:0000313" key="1">
    <source>
        <dbReference type="EMBL" id="RKL20342.1"/>
    </source>
</evidence>
<sequence length="106" mass="11609">MGIKFEDAVDPINISINTLSISDQPCKTISDFNQVVASAQLRGQRLVALLNDPKIVYKASEDELFKVHANANRITKSAQSVTGAIDRSLVEIITARTVGVPQSRNW</sequence>
<proteinExistence type="predicted"/>